<evidence type="ECO:0000313" key="2">
    <source>
        <dbReference type="Proteomes" id="UP000008363"/>
    </source>
</evidence>
<name>K6VVL2_9ACTN</name>
<organism evidence="1 2">
    <name type="scientific">Gordonia rhizosphera NBRC 16068</name>
    <dbReference type="NCBI Taxonomy" id="1108045"/>
    <lineage>
        <taxon>Bacteria</taxon>
        <taxon>Bacillati</taxon>
        <taxon>Actinomycetota</taxon>
        <taxon>Actinomycetes</taxon>
        <taxon>Mycobacteriales</taxon>
        <taxon>Gordoniaceae</taxon>
        <taxon>Gordonia</taxon>
    </lineage>
</organism>
<dbReference type="RefSeq" id="WP_006334106.1">
    <property type="nucleotide sequence ID" value="NZ_BAHC01000119.1"/>
</dbReference>
<dbReference type="eggNOG" id="COG5421">
    <property type="taxonomic scope" value="Bacteria"/>
</dbReference>
<gene>
    <name evidence="1" type="ORF">GORHZ_119_00540</name>
</gene>
<sequence length="92" mass="10111">MRRRPGCPAYFETDSPDALPELADPVTDDGITWSAEFGARTFRPFRGLRTDLPQVVIAMAVTRDGIPVRCWTFPGNTADTAIIRTITDDLAG</sequence>
<dbReference type="AlphaFoldDB" id="K6VVL2"/>
<accession>K6VVL2</accession>
<comment type="caution">
    <text evidence="1">The sequence shown here is derived from an EMBL/GenBank/DDBJ whole genome shotgun (WGS) entry which is preliminary data.</text>
</comment>
<dbReference type="Proteomes" id="UP000008363">
    <property type="component" value="Unassembled WGS sequence"/>
</dbReference>
<evidence type="ECO:0000313" key="1">
    <source>
        <dbReference type="EMBL" id="GAB90925.1"/>
    </source>
</evidence>
<proteinExistence type="predicted"/>
<keyword evidence="2" id="KW-1185">Reference proteome</keyword>
<dbReference type="STRING" id="1108045.GORHZ_119_00540"/>
<reference evidence="1 2" key="1">
    <citation type="submission" date="2012-08" db="EMBL/GenBank/DDBJ databases">
        <title>Whole genome shotgun sequence of Gordonia rhizosphera NBRC 16068.</title>
        <authorList>
            <person name="Takarada H."/>
            <person name="Isaki S."/>
            <person name="Hosoyama A."/>
            <person name="Tsuchikane K."/>
            <person name="Katsumata H."/>
            <person name="Baba S."/>
            <person name="Ohji S."/>
            <person name="Yamazaki S."/>
            <person name="Fujita N."/>
        </authorList>
    </citation>
    <scope>NUCLEOTIDE SEQUENCE [LARGE SCALE GENOMIC DNA]</scope>
    <source>
        <strain evidence="1 2">NBRC 16068</strain>
    </source>
</reference>
<dbReference type="EMBL" id="BAHC01000119">
    <property type="protein sequence ID" value="GAB90925.1"/>
    <property type="molecule type" value="Genomic_DNA"/>
</dbReference>
<protein>
    <submittedName>
        <fullName evidence="1">Putative transposase</fullName>
    </submittedName>
</protein>